<protein>
    <submittedName>
        <fullName evidence="1">Uncharacterized protein</fullName>
    </submittedName>
</protein>
<evidence type="ECO:0000313" key="2">
    <source>
        <dbReference type="Proteomes" id="UP000251795"/>
    </source>
</evidence>
<dbReference type="EMBL" id="MH248138">
    <property type="protein sequence ID" value="AWY08512.1"/>
    <property type="molecule type" value="Genomic_DNA"/>
</dbReference>
<organism evidence="1 2">
    <name type="scientific">Erwinia phage vB_EamM_Alexandra</name>
    <dbReference type="NCBI Taxonomy" id="2201424"/>
    <lineage>
        <taxon>Viruses</taxon>
        <taxon>Duplodnaviria</taxon>
        <taxon>Heunggongvirae</taxon>
        <taxon>Uroviricota</taxon>
        <taxon>Caudoviricetes</taxon>
        <taxon>Alexandravirus</taxon>
        <taxon>Alexandravirus alexandra</taxon>
    </lineage>
</organism>
<gene>
    <name evidence="1" type="ORF">Alexandra_255</name>
</gene>
<accession>A0A2Z4QE09</accession>
<sequence>MKAANFDKAFNAKDEATLNAYAAQITSALNALGRYDLKFEIIFGTDPYGERPDFVNDPNGFCVYQNGIDVFDIYTPTEKQMEGDASDAFIYSRLVGATQDVLWGKVVSDNDVAEIAEHLNDSLPRVGRIFNESDRTMLQQIADDLNAQLVRGDAKVIVTEIDTNERRLMFVGWDLEADECTDEYGYFIDLPYTDVTGEDANYSITYAGYPHPEHDYSFSSADLAALAPELEQLDVA</sequence>
<proteinExistence type="predicted"/>
<keyword evidence="2" id="KW-1185">Reference proteome</keyword>
<dbReference type="Proteomes" id="UP000251795">
    <property type="component" value="Segment"/>
</dbReference>
<evidence type="ECO:0000313" key="1">
    <source>
        <dbReference type="EMBL" id="AWY08512.1"/>
    </source>
</evidence>
<reference evidence="1 2" key="1">
    <citation type="submission" date="2018-04" db="EMBL/GenBank/DDBJ databases">
        <authorList>
            <person name="Go L.Y."/>
            <person name="Mitchell J.A."/>
        </authorList>
    </citation>
    <scope>NUCLEOTIDE SEQUENCE [LARGE SCALE GENOMIC DNA]</scope>
</reference>
<name>A0A2Z4QE09_9CAUD</name>